<organism evidence="13 15">
    <name type="scientific">Bursaphelenchus xylophilus</name>
    <name type="common">Pinewood nematode worm</name>
    <name type="synonym">Aphelenchoides xylophilus</name>
    <dbReference type="NCBI Taxonomy" id="6326"/>
    <lineage>
        <taxon>Eukaryota</taxon>
        <taxon>Metazoa</taxon>
        <taxon>Ecdysozoa</taxon>
        <taxon>Nematoda</taxon>
        <taxon>Chromadorea</taxon>
        <taxon>Rhabditida</taxon>
        <taxon>Tylenchina</taxon>
        <taxon>Tylenchomorpha</taxon>
        <taxon>Aphelenchoidea</taxon>
        <taxon>Aphelenchoididae</taxon>
        <taxon>Bursaphelenchus</taxon>
    </lineage>
</organism>
<dbReference type="Proteomes" id="UP000659654">
    <property type="component" value="Unassembled WGS sequence"/>
</dbReference>
<name>A0A1I7SCY9_BURXY</name>
<evidence type="ECO:0000313" key="12">
    <source>
        <dbReference type="EMBL" id="CAG9093224.1"/>
    </source>
</evidence>
<feature type="transmembrane region" description="Helical" evidence="9">
    <location>
        <begin position="370"/>
        <end position="389"/>
    </location>
</feature>
<dbReference type="InterPro" id="IPR057475">
    <property type="entry name" value="CUT_C"/>
</dbReference>
<dbReference type="Proteomes" id="UP000095284">
    <property type="component" value="Unplaced"/>
</dbReference>
<dbReference type="PANTHER" id="PTHR22907:SF58">
    <property type="entry name" value="ZP DOMAIN-CONTAINING PROTEIN"/>
    <property type="match status" value="1"/>
</dbReference>
<sequence length="429" mass="48075">MLALEQSPQLECLDDGMRLHFVPEPNQPFSGHVYVKGFFFSKNCHLDYSRNVIRDPFFFHVPFKSECQIKREKQKQGTSYSMIVVVQHHPLFITEVDKAYDVSCFYNENQNNLEQSFEINDMTTAGLSDEKFLPDCSYVVVQGGLNGEPVKFANIGETLIHKWSCVTSNQGILVHTCYVRDGAGTEFLLLDDRGCPTNGSLIKEITYSSNLTSAYSPINAFKFADQMIVYFSCQITLCRQEDQGCEGITPPACGLPTIPDRNTTNPDEGVDIDGNGVTSTTTTTTTTTQPNNDINGRSEAQQADPSNIFFSMPFPSARHARKRRENNYTDVTLDVNSDSLIIFTKDENPGGSLAFRMDNICSAAYGQISIGWLCLIIGLVATCGTVLFIQHQHYERRLSNMAKLVMPLEMSFQRPQVPRSQADQAFVYQ</sequence>
<dbReference type="AlphaFoldDB" id="A0A1I7SCY9"/>
<evidence type="ECO:0000256" key="9">
    <source>
        <dbReference type="SAM" id="Phobius"/>
    </source>
</evidence>
<evidence type="ECO:0000256" key="7">
    <source>
        <dbReference type="ARBA" id="ARBA00023136"/>
    </source>
</evidence>
<dbReference type="WBParaSite" id="BXY_1089300.1">
    <property type="protein sequence ID" value="BXY_1089300.1"/>
    <property type="gene ID" value="BXY_1089300"/>
</dbReference>
<dbReference type="PROSITE" id="PS51034">
    <property type="entry name" value="ZP_2"/>
    <property type="match status" value="1"/>
</dbReference>
<comment type="subcellular location">
    <subcellularLocation>
        <location evidence="1">Cell membrane</location>
        <topology evidence="1">Single-pass type I membrane protein</topology>
    </subcellularLocation>
</comment>
<proteinExistence type="predicted"/>
<evidence type="ECO:0000256" key="3">
    <source>
        <dbReference type="ARBA" id="ARBA00022475"/>
    </source>
</evidence>
<dbReference type="InterPro" id="IPR001507">
    <property type="entry name" value="ZP_dom"/>
</dbReference>
<dbReference type="EMBL" id="CAJFCV020000002">
    <property type="protein sequence ID" value="CAG9093224.1"/>
    <property type="molecule type" value="Genomic_DNA"/>
</dbReference>
<evidence type="ECO:0000313" key="14">
    <source>
        <dbReference type="Proteomes" id="UP000659654"/>
    </source>
</evidence>
<feature type="compositionally biased region" description="Polar residues" evidence="8">
    <location>
        <begin position="289"/>
        <end position="299"/>
    </location>
</feature>
<evidence type="ECO:0000256" key="8">
    <source>
        <dbReference type="SAM" id="MobiDB-lite"/>
    </source>
</evidence>
<accession>A0A1I7SCY9</accession>
<reference evidence="15" key="1">
    <citation type="submission" date="2016-11" db="UniProtKB">
        <authorList>
            <consortium name="WormBaseParasite"/>
        </authorList>
    </citation>
    <scope>IDENTIFICATION</scope>
</reference>
<dbReference type="SMR" id="A0A1I7SCY9"/>
<dbReference type="GO" id="GO:0042302">
    <property type="term" value="F:structural constituent of cuticle"/>
    <property type="evidence" value="ECO:0007669"/>
    <property type="project" value="UniProtKB-KW"/>
</dbReference>
<dbReference type="eggNOG" id="ENOG502S136">
    <property type="taxonomic scope" value="Eukaryota"/>
</dbReference>
<evidence type="ECO:0000313" key="11">
    <source>
        <dbReference type="EMBL" id="CAD5213740.1"/>
    </source>
</evidence>
<feature type="compositionally biased region" description="Low complexity" evidence="8">
    <location>
        <begin position="278"/>
        <end position="288"/>
    </location>
</feature>
<dbReference type="OrthoDB" id="6139674at2759"/>
<evidence type="ECO:0000256" key="5">
    <source>
        <dbReference type="ARBA" id="ARBA00022729"/>
    </source>
</evidence>
<evidence type="ECO:0000256" key="6">
    <source>
        <dbReference type="ARBA" id="ARBA00022989"/>
    </source>
</evidence>
<keyword evidence="14" id="KW-1185">Reference proteome</keyword>
<protein>
    <submittedName>
        <fullName evidence="11">(pine wood nematode) hypothetical protein</fullName>
    </submittedName>
    <submittedName>
        <fullName evidence="15">ZP domain-containing protein</fullName>
    </submittedName>
</protein>
<keyword evidence="5" id="KW-0732">Signal</keyword>
<dbReference type="Proteomes" id="UP000582659">
    <property type="component" value="Unassembled WGS sequence"/>
</dbReference>
<keyword evidence="7 9" id="KW-0472">Membrane</keyword>
<gene>
    <name evidence="11" type="ORF">BXYJ_LOCUS3181</name>
</gene>
<dbReference type="PANTHER" id="PTHR22907">
    <property type="entry name" value="GH04558P"/>
    <property type="match status" value="1"/>
</dbReference>
<dbReference type="Pfam" id="PF25057">
    <property type="entry name" value="CUT_N"/>
    <property type="match status" value="1"/>
</dbReference>
<dbReference type="InterPro" id="IPR056953">
    <property type="entry name" value="CUT_N"/>
</dbReference>
<dbReference type="GO" id="GO:0005886">
    <property type="term" value="C:plasma membrane"/>
    <property type="evidence" value="ECO:0007669"/>
    <property type="project" value="UniProtKB-SubCell"/>
</dbReference>
<evidence type="ECO:0000256" key="4">
    <source>
        <dbReference type="ARBA" id="ARBA00022692"/>
    </source>
</evidence>
<evidence type="ECO:0000313" key="15">
    <source>
        <dbReference type="WBParaSite" id="BXY_1089300.1"/>
    </source>
</evidence>
<dbReference type="SMART" id="SM00241">
    <property type="entry name" value="ZP"/>
    <property type="match status" value="1"/>
</dbReference>
<reference evidence="12" key="2">
    <citation type="submission" date="2020-08" db="EMBL/GenBank/DDBJ databases">
        <authorList>
            <person name="Kikuchi T."/>
        </authorList>
    </citation>
    <scope>NUCLEOTIDE SEQUENCE</scope>
    <source>
        <strain evidence="11">Ka4C1</strain>
    </source>
</reference>
<keyword evidence="2" id="KW-0193">Cuticle</keyword>
<evidence type="ECO:0000259" key="10">
    <source>
        <dbReference type="PROSITE" id="PS51034"/>
    </source>
</evidence>
<dbReference type="Pfam" id="PF25301">
    <property type="entry name" value="CUT_C"/>
    <property type="match status" value="1"/>
</dbReference>
<feature type="domain" description="ZP" evidence="10">
    <location>
        <begin position="11"/>
        <end position="252"/>
    </location>
</feature>
<evidence type="ECO:0000313" key="13">
    <source>
        <dbReference type="Proteomes" id="UP000095284"/>
    </source>
</evidence>
<dbReference type="InterPro" id="IPR051962">
    <property type="entry name" value="Cuticlin"/>
</dbReference>
<keyword evidence="3" id="KW-1003">Cell membrane</keyword>
<keyword evidence="6 9" id="KW-1133">Transmembrane helix</keyword>
<feature type="region of interest" description="Disordered" evidence="8">
    <location>
        <begin position="265"/>
        <end position="299"/>
    </location>
</feature>
<dbReference type="EMBL" id="CAJFDI010000002">
    <property type="protein sequence ID" value="CAD5213740.1"/>
    <property type="molecule type" value="Genomic_DNA"/>
</dbReference>
<evidence type="ECO:0000256" key="1">
    <source>
        <dbReference type="ARBA" id="ARBA00004251"/>
    </source>
</evidence>
<keyword evidence="4 9" id="KW-0812">Transmembrane</keyword>
<evidence type="ECO:0000256" key="2">
    <source>
        <dbReference type="ARBA" id="ARBA00022460"/>
    </source>
</evidence>